<evidence type="ECO:0000313" key="1">
    <source>
        <dbReference type="EMBL" id="QHT82072.1"/>
    </source>
</evidence>
<accession>A0A6C0HN59</accession>
<dbReference type="AlphaFoldDB" id="A0A6C0HN59"/>
<reference evidence="1" key="1">
    <citation type="journal article" date="2020" name="Nature">
        <title>Giant virus diversity and host interactions through global metagenomics.</title>
        <authorList>
            <person name="Schulz F."/>
            <person name="Roux S."/>
            <person name="Paez-Espino D."/>
            <person name="Jungbluth S."/>
            <person name="Walsh D.A."/>
            <person name="Denef V.J."/>
            <person name="McMahon K.D."/>
            <person name="Konstantinidis K.T."/>
            <person name="Eloe-Fadrosh E.A."/>
            <person name="Kyrpides N.C."/>
            <person name="Woyke T."/>
        </authorList>
    </citation>
    <scope>NUCLEOTIDE SEQUENCE</scope>
    <source>
        <strain evidence="1">GVMAG-M-3300023184-160</strain>
    </source>
</reference>
<sequence>MQLVLFIGLLCVGAIVLYVLLSPTKIKVGELVDGPQVLSLYKVGTVYKAWTGVEYIPIQKEFSICNEKLCPLKQGEEVIVGDKKYAVQLSI</sequence>
<dbReference type="EMBL" id="MN739995">
    <property type="protein sequence ID" value="QHT82072.1"/>
    <property type="molecule type" value="Genomic_DNA"/>
</dbReference>
<name>A0A6C0HN59_9ZZZZ</name>
<proteinExistence type="predicted"/>
<organism evidence="1">
    <name type="scientific">viral metagenome</name>
    <dbReference type="NCBI Taxonomy" id="1070528"/>
    <lineage>
        <taxon>unclassified sequences</taxon>
        <taxon>metagenomes</taxon>
        <taxon>organismal metagenomes</taxon>
    </lineage>
</organism>
<protein>
    <submittedName>
        <fullName evidence="1">Uncharacterized protein</fullName>
    </submittedName>
</protein>